<name>A0A318KFG1_9NOCA</name>
<evidence type="ECO:0000256" key="1">
    <source>
        <dbReference type="SAM" id="SignalP"/>
    </source>
</evidence>
<feature type="chain" id="PRO_5039159794" evidence="1">
    <location>
        <begin position="27"/>
        <end position="93"/>
    </location>
</feature>
<dbReference type="AlphaFoldDB" id="A0A318KFG1"/>
<keyword evidence="1" id="KW-0732">Signal</keyword>
<proteinExistence type="predicted"/>
<comment type="caution">
    <text evidence="2">The sequence shown here is derived from an EMBL/GenBank/DDBJ whole genome shotgun (WGS) entry which is preliminary data.</text>
</comment>
<feature type="signal peptide" evidence="1">
    <location>
        <begin position="1"/>
        <end position="26"/>
    </location>
</feature>
<protein>
    <submittedName>
        <fullName evidence="2">Uncharacterized protein</fullName>
    </submittedName>
</protein>
<gene>
    <name evidence="2" type="ORF">DFR70_104366</name>
</gene>
<dbReference type="Proteomes" id="UP000247569">
    <property type="component" value="Unassembled WGS sequence"/>
</dbReference>
<organism evidence="2 3">
    <name type="scientific">Nocardia tenerifensis</name>
    <dbReference type="NCBI Taxonomy" id="228006"/>
    <lineage>
        <taxon>Bacteria</taxon>
        <taxon>Bacillati</taxon>
        <taxon>Actinomycetota</taxon>
        <taxon>Actinomycetes</taxon>
        <taxon>Mycobacteriales</taxon>
        <taxon>Nocardiaceae</taxon>
        <taxon>Nocardia</taxon>
    </lineage>
</organism>
<evidence type="ECO:0000313" key="3">
    <source>
        <dbReference type="Proteomes" id="UP000247569"/>
    </source>
</evidence>
<dbReference type="EMBL" id="QJKF01000004">
    <property type="protein sequence ID" value="PXX65303.1"/>
    <property type="molecule type" value="Genomic_DNA"/>
</dbReference>
<evidence type="ECO:0000313" key="2">
    <source>
        <dbReference type="EMBL" id="PXX65303.1"/>
    </source>
</evidence>
<reference evidence="2 3" key="1">
    <citation type="submission" date="2018-05" db="EMBL/GenBank/DDBJ databases">
        <title>Genomic Encyclopedia of Type Strains, Phase IV (KMG-IV): sequencing the most valuable type-strain genomes for metagenomic binning, comparative biology and taxonomic classification.</title>
        <authorList>
            <person name="Goeker M."/>
        </authorList>
    </citation>
    <scope>NUCLEOTIDE SEQUENCE [LARGE SCALE GENOMIC DNA]</scope>
    <source>
        <strain evidence="2 3">DSM 44704</strain>
    </source>
</reference>
<keyword evidence="3" id="KW-1185">Reference proteome</keyword>
<sequence>MSATYSIARRAVGVAAIAFTMFTVGAGVVTASPTAPGPDPRVVLVALAAGPKEDCDVLYNDQMNYCYGIPDEELKQMCREAAWNTYLLCLSSN</sequence>
<accession>A0A318KFG1</accession>